<feature type="transmembrane region" description="Helical" evidence="3">
    <location>
        <begin position="443"/>
        <end position="460"/>
    </location>
</feature>
<keyword evidence="1" id="KW-0802">TPR repeat</keyword>
<feature type="transmembrane region" description="Helical" evidence="3">
    <location>
        <begin position="204"/>
        <end position="222"/>
    </location>
</feature>
<evidence type="ECO:0000256" key="2">
    <source>
        <dbReference type="SAM" id="MobiDB-lite"/>
    </source>
</evidence>
<organism evidence="4 5">
    <name type="scientific">Candidatus Viridilinea mediisalina</name>
    <dbReference type="NCBI Taxonomy" id="2024553"/>
    <lineage>
        <taxon>Bacteria</taxon>
        <taxon>Bacillati</taxon>
        <taxon>Chloroflexota</taxon>
        <taxon>Chloroflexia</taxon>
        <taxon>Chloroflexales</taxon>
        <taxon>Chloroflexineae</taxon>
        <taxon>Oscillochloridaceae</taxon>
        <taxon>Candidatus Viridilinea</taxon>
    </lineage>
</organism>
<dbReference type="Proteomes" id="UP000220527">
    <property type="component" value="Unassembled WGS sequence"/>
</dbReference>
<feature type="transmembrane region" description="Helical" evidence="3">
    <location>
        <begin position="229"/>
        <end position="245"/>
    </location>
</feature>
<feature type="transmembrane region" description="Helical" evidence="3">
    <location>
        <begin position="1313"/>
        <end position="1333"/>
    </location>
</feature>
<feature type="transmembrane region" description="Helical" evidence="3">
    <location>
        <begin position="923"/>
        <end position="944"/>
    </location>
</feature>
<feature type="region of interest" description="Disordered" evidence="2">
    <location>
        <begin position="94"/>
        <end position="123"/>
    </location>
</feature>
<feature type="transmembrane region" description="Helical" evidence="3">
    <location>
        <begin position="1246"/>
        <end position="1269"/>
    </location>
</feature>
<feature type="transmembrane region" description="Helical" evidence="3">
    <location>
        <begin position="2113"/>
        <end position="2131"/>
    </location>
</feature>
<dbReference type="OrthoDB" id="134460at2"/>
<feature type="transmembrane region" description="Helical" evidence="3">
    <location>
        <begin position="251"/>
        <end position="269"/>
    </location>
</feature>
<feature type="transmembrane region" description="Helical" evidence="3">
    <location>
        <begin position="1198"/>
        <end position="1215"/>
    </location>
</feature>
<evidence type="ECO:0000313" key="5">
    <source>
        <dbReference type="Proteomes" id="UP000220527"/>
    </source>
</evidence>
<feature type="transmembrane region" description="Helical" evidence="3">
    <location>
        <begin position="1987"/>
        <end position="2006"/>
    </location>
</feature>
<reference evidence="5" key="1">
    <citation type="submission" date="2017-08" db="EMBL/GenBank/DDBJ databases">
        <authorList>
            <person name="Grouzdev D.S."/>
            <person name="Gaisin V.A."/>
            <person name="Rysina M.S."/>
            <person name="Gorlenko V.M."/>
        </authorList>
    </citation>
    <scope>NUCLEOTIDE SEQUENCE [LARGE SCALE GENOMIC DNA]</scope>
    <source>
        <strain evidence="5">Kir15-3F</strain>
    </source>
</reference>
<feature type="transmembrane region" description="Helical" evidence="3">
    <location>
        <begin position="1085"/>
        <end position="1103"/>
    </location>
</feature>
<feature type="transmembrane region" description="Helical" evidence="3">
    <location>
        <begin position="289"/>
        <end position="307"/>
    </location>
</feature>
<dbReference type="SUPFAM" id="SSF48452">
    <property type="entry name" value="TPR-like"/>
    <property type="match status" value="1"/>
</dbReference>
<feature type="transmembrane region" description="Helical" evidence="3">
    <location>
        <begin position="1281"/>
        <end position="1301"/>
    </location>
</feature>
<feature type="transmembrane region" description="Helical" evidence="3">
    <location>
        <begin position="182"/>
        <end position="198"/>
    </location>
</feature>
<keyword evidence="5" id="KW-1185">Reference proteome</keyword>
<feature type="transmembrane region" description="Helical" evidence="3">
    <location>
        <begin position="832"/>
        <end position="855"/>
    </location>
</feature>
<feature type="transmembrane region" description="Helical" evidence="3">
    <location>
        <begin position="413"/>
        <end position="431"/>
    </location>
</feature>
<feature type="transmembrane region" description="Helical" evidence="3">
    <location>
        <begin position="2143"/>
        <end position="2163"/>
    </location>
</feature>
<feature type="transmembrane region" description="Helical" evidence="3">
    <location>
        <begin position="1752"/>
        <end position="1779"/>
    </location>
</feature>
<feature type="repeat" description="TPR" evidence="1">
    <location>
        <begin position="2493"/>
        <end position="2526"/>
    </location>
</feature>
<feature type="transmembrane region" description="Helical" evidence="3">
    <location>
        <begin position="898"/>
        <end position="916"/>
    </location>
</feature>
<evidence type="ECO:0000313" key="4">
    <source>
        <dbReference type="EMBL" id="PDW03443.1"/>
    </source>
</evidence>
<feature type="transmembrane region" description="Helical" evidence="3">
    <location>
        <begin position="2074"/>
        <end position="2093"/>
    </location>
</feature>
<feature type="transmembrane region" description="Helical" evidence="3">
    <location>
        <begin position="1673"/>
        <end position="1692"/>
    </location>
</feature>
<evidence type="ECO:0000256" key="1">
    <source>
        <dbReference type="PROSITE-ProRule" id="PRU00339"/>
    </source>
</evidence>
<feature type="transmembrane region" description="Helical" evidence="3">
    <location>
        <begin position="1221"/>
        <end position="1239"/>
    </location>
</feature>
<accession>A0A2A6RKH2</accession>
<dbReference type="InterPro" id="IPR018746">
    <property type="entry name" value="DUF2298"/>
</dbReference>
<sequence length="2541" mass="277777">MLVLIILLGAYFRTLGLTDWDAGTGQHPDERFFADVTSTVRLPADLAELYDAARSPLNPRNYHQFGFFTYGPMPVYLTRMVAVALTPPEALPEQVPRILGPPRTGIDAERPHERRSDVGELRPNPERSFPRLPLVGQIFNPDGRNLTGYGEIQKVGRSLAALFDLGSLLLIYLLGRQLFDRRVGLLAALLAALAVMPIQQSHFFVDPIFSTFFCLLSLYWAVRVAQGGGWLAYTLLGLSIGAAMANRITMATLGGVALVAALVAAMRFVQQRGDGSCAAFWNRFFGREFPLLVLAGLLTILGFRTFAPDAFVGSRADGPVLMAEGALLHGAGFFDLRPEPRFLDNLQTVRGLVSGEVDFPPSQQWVGRTAYLFPWLNMVLWGMGPAMGLAAWGGLLAFALLGLRRLLWPPPAAPPLSAAWVVFAWVAFYFAWQGNQFAITLRYLLPIYGGLLVFGAWGLVRLWERGRARRSLLVVVPIVVVLFSFGWAYAFTRIYIQPHSRVMAAQWFAEHARPGSYVMAEIWDDPLPLQVTRATWGGTFQGISSAPYAEDDLRKYVGGFGGDGSREEGLLDQLERADYITITSNRVYDSTSRLRMRYPALMRYYEALFSGELGFALVAEITSYPRFLGIPIPDQRAEEAFHVYDHPRVLIFAKTEAFSRERAEALIINDVLWGEVYKSPVRIADRNATALRLTDGQWPHYREAGTWAQLFGQPEWLRPLAPLFWLLLVQGLGLATFALLFPLLPTLPDRGYSLAKLLGLLLVAYLAWLAGSLGTGVGVPGQGNLHGMGWGPFPMAFTPATLWLFAGPLLLVGGLAAWMQRQTLRDFWQQRATALLTAEVVFLVFLLIGLGLRWLNPDLWHPARGGEKPMDLAYLNAVLKSGAFPPYDPWHAGGYLNYYYFGFVLVGALTHLSGVVPSIAYNLAVATIMALTALGAWGVVYNLMAPRLLGSAETPPPAQERRALLAGGLAPVLLLLLGNLAQAIWYLSGYAQTQASRGRGEWAYWDATRIVAGTVNEFPFFTFLFGDLHAHMLVLPLSLALLGLAVAYATDPLHCVGAATRRLLFYVGSMGLLVGAIRATNTWDYPTFVGLTALIMAGVAWRAGRTQRPWAWLLLWIAGPPLLMVLLGNLLFAPFTAAFATESSGVQLWREGLAAGTLAQVLEAPRTTLWELTLLHGHWIALTATSGLLLARRYWGTTSALVLTAGFSLLYFVGLWRAWPGLLLCLPLLGGAVVLIWRLRRAPYHLLLPGLWMGGALGLLVLVELVAVQGDIGRMNTVFKFGLHTWLLFALAGAALLPQLLAGTGRLVTPPALLTSMRGGFALLAVATLIYPLTATPARAADRWNTDAPRSLDGAAYMHWISAERHGQRFALNEDATAIDWLQRNVEGTPVILEAHQPSYQWAGRVANHTGLPTLLGWEWHQIQQRGVVGAGPIISYRQQIIGVIYSTSDSEAALELLRLYGVEYIYIGSFERDIYDPAGLAKFPNMAAQGLLETVFQQGQTSIYRVVHPGTPRMLTSDRPIVAPTLNTAPPLRLDGPVNRLPVVDEYAWNERLGQDSLGATLLWLLAFYGLALLGMPLAHAVFGHWPDGGVAWARLIGLLLLGYAVWLPTSLGVWSYNLWGSLGGLVLVLGLNGVILWWQGARLHGNSDRERLMLGVAALGQRLKQCRPRALWSEALFLLGFGSFALIRAFNPDLWHPVWGGEKPMEFGFLNAILRSAVMPPYDPFFSDGYINYYYYGFFLFSLPIKLTGIAPAIGFNLAVATLGGLLLAGAFALVLALTQRVRYGLLGAAMVGVAGNLAGVFGAGWSQGFGAISNALGTAGLRGMGAQLDSWYIGPSRVIPYTINEFPFFSLLFADLHPHLMALPMTLLVAALGYVLLENNPSQRPFSVGLLVLSLGALAITNSWDFPTYGLLMGLVFLGAAWRAHGPRGRTLPLGGMLKAGLLAAGLGLAGLMLYAPFFDNYWAPVGGIGRVAWDGATKISDYLIIYGVAMAILLPTVGAALWRVTRGWERSHSDTPRPRLPWLALGLLLLAWGCAVLLPSLGLRLALVALLLAGLLLLSQRALAPATWYALLLAWLAWAVSLGVELVYIRDHVDGSEWYRMNTVFKFGLQIWVLLALAAAALLPRLLQGLRRSGGGPAQAGALVVLCFLLALAAVYPLAATPARIANRFEVSSGLTLDGLAFMREAQFSYDCQAFGGCEPGVASVTIDLRGDAAAIAWLNQQMRGTPIVVQSNQFFYRAYGIRIAANTGLPTVVSALHVDEQRDPAAAARRDRAVEQFYRSSDIEQALRFLAEYRVNYIYVGGVERALYPQAGLAKFTQMSDNYLDVIYNNAEVQIYAVRSIPDQYARLQPHNFASEAAPPPPPAAPAEVPAELAELEAAHQANPTHGPTAFGLAEQYRRLGRLDDAAQVLAPAAQANPDDIGVIHLWGDILSEAGRFREAEEAYMVAAKNNPTAGNWNKLGAALVDWGELDKAAIALGNALMLDPQEPEPYYQIGRLFALRGDHFEASDALQTYLRLAPEGRWAAAARELLAELEE</sequence>
<evidence type="ECO:0000256" key="3">
    <source>
        <dbReference type="SAM" id="Phobius"/>
    </source>
</evidence>
<keyword evidence="3" id="KW-1133">Transmembrane helix</keyword>
<feature type="transmembrane region" description="Helical" evidence="3">
    <location>
        <begin position="1887"/>
        <end position="1903"/>
    </location>
</feature>
<keyword evidence="3" id="KW-0812">Transmembrane</keyword>
<dbReference type="PANTHER" id="PTHR10790:SF51">
    <property type="entry name" value="TETRATRICOPEPTIDE REPEAT PROTEIN"/>
    <property type="match status" value="1"/>
</dbReference>
<dbReference type="PANTHER" id="PTHR10790">
    <property type="entry name" value="TPR-DOMAIN CONTAINING PROTEIN"/>
    <property type="match status" value="1"/>
</dbReference>
<feature type="transmembrane region" description="Helical" evidence="3">
    <location>
        <begin position="1620"/>
        <end position="1640"/>
    </location>
</feature>
<feature type="transmembrane region" description="Helical" evidence="3">
    <location>
        <begin position="472"/>
        <end position="491"/>
    </location>
</feature>
<feature type="transmembrane region" description="Helical" evidence="3">
    <location>
        <begin position="378"/>
        <end position="401"/>
    </location>
</feature>
<feature type="compositionally biased region" description="Basic and acidic residues" evidence="2">
    <location>
        <begin position="106"/>
        <end position="123"/>
    </location>
</feature>
<feature type="transmembrane region" description="Helical" evidence="3">
    <location>
        <begin position="155"/>
        <end position="175"/>
    </location>
</feature>
<proteinExistence type="predicted"/>
<dbReference type="EMBL" id="NQWI01000030">
    <property type="protein sequence ID" value="PDW03443.1"/>
    <property type="molecule type" value="Genomic_DNA"/>
</dbReference>
<protein>
    <submittedName>
        <fullName evidence="4">Uncharacterized protein</fullName>
    </submittedName>
</protein>
<feature type="transmembrane region" description="Helical" evidence="3">
    <location>
        <begin position="1032"/>
        <end position="1051"/>
    </location>
</feature>
<feature type="transmembrane region" description="Helical" evidence="3">
    <location>
        <begin position="1859"/>
        <end position="1880"/>
    </location>
</feature>
<dbReference type="InterPro" id="IPR011990">
    <property type="entry name" value="TPR-like_helical_dom_sf"/>
</dbReference>
<feature type="transmembrane region" description="Helical" evidence="3">
    <location>
        <begin position="800"/>
        <end position="820"/>
    </location>
</feature>
<feature type="transmembrane region" description="Helical" evidence="3">
    <location>
        <begin position="1939"/>
        <end position="1959"/>
    </location>
</feature>
<gene>
    <name evidence="4" type="ORF">CJ255_08930</name>
</gene>
<keyword evidence="3" id="KW-0472">Membrane</keyword>
<feature type="transmembrane region" description="Helical" evidence="3">
    <location>
        <begin position="723"/>
        <end position="745"/>
    </location>
</feature>
<feature type="transmembrane region" description="Helical" evidence="3">
    <location>
        <begin position="1110"/>
        <end position="1132"/>
    </location>
</feature>
<feature type="transmembrane region" description="Helical" evidence="3">
    <location>
        <begin position="1909"/>
        <end position="1927"/>
    </location>
</feature>
<feature type="transmembrane region" description="Helical" evidence="3">
    <location>
        <begin position="757"/>
        <end position="780"/>
    </location>
</feature>
<dbReference type="NCBIfam" id="TIGR03662">
    <property type="entry name" value="Chlor_Arch_YYY"/>
    <property type="match status" value="2"/>
</dbReference>
<dbReference type="PROSITE" id="PS50005">
    <property type="entry name" value="TPR"/>
    <property type="match status" value="2"/>
</dbReference>
<feature type="transmembrane region" description="Helical" evidence="3">
    <location>
        <begin position="1563"/>
        <end position="1584"/>
    </location>
</feature>
<feature type="transmembrane region" description="Helical" evidence="3">
    <location>
        <begin position="1063"/>
        <end position="1079"/>
    </location>
</feature>
<feature type="transmembrane region" description="Helical" evidence="3">
    <location>
        <begin position="2026"/>
        <end position="2043"/>
    </location>
</feature>
<dbReference type="Gene3D" id="1.25.40.10">
    <property type="entry name" value="Tetratricopeptide repeat domain"/>
    <property type="match status" value="2"/>
</dbReference>
<feature type="repeat" description="TPR" evidence="1">
    <location>
        <begin position="2459"/>
        <end position="2492"/>
    </location>
</feature>
<name>A0A2A6RKH2_9CHLR</name>
<dbReference type="Pfam" id="PF10060">
    <property type="entry name" value="DUF2298"/>
    <property type="match status" value="2"/>
</dbReference>
<feature type="transmembrane region" description="Helical" evidence="3">
    <location>
        <begin position="1591"/>
        <end position="1608"/>
    </location>
</feature>
<feature type="transmembrane region" description="Helical" evidence="3">
    <location>
        <begin position="1786"/>
        <end position="1808"/>
    </location>
</feature>
<dbReference type="SMART" id="SM00028">
    <property type="entry name" value="TPR"/>
    <property type="match status" value="3"/>
</dbReference>
<dbReference type="InterPro" id="IPR019734">
    <property type="entry name" value="TPR_rpt"/>
</dbReference>
<comment type="caution">
    <text evidence="4">The sequence shown here is derived from an EMBL/GenBank/DDBJ whole genome shotgun (WGS) entry which is preliminary data.</text>
</comment>